<reference evidence="8" key="1">
    <citation type="submission" date="2018-06" db="EMBL/GenBank/DDBJ databases">
        <authorList>
            <person name="Zhirakovskaya E."/>
        </authorList>
    </citation>
    <scope>NUCLEOTIDE SEQUENCE</scope>
</reference>
<evidence type="ECO:0000256" key="6">
    <source>
        <dbReference type="ARBA" id="ARBA00023136"/>
    </source>
</evidence>
<dbReference type="GO" id="GO:0008324">
    <property type="term" value="F:monoatomic cation transmembrane transporter activity"/>
    <property type="evidence" value="ECO:0007669"/>
    <property type="project" value="InterPro"/>
</dbReference>
<dbReference type="SUPFAM" id="SSF82693">
    <property type="entry name" value="Multidrug efflux transporter AcrB pore domain, PN1, PN2, PC1 and PC2 subdomains"/>
    <property type="match status" value="2"/>
</dbReference>
<feature type="transmembrane region" description="Helical" evidence="7">
    <location>
        <begin position="517"/>
        <end position="543"/>
    </location>
</feature>
<gene>
    <name evidence="8" type="ORF">MNBD_GAMMA04-1546</name>
</gene>
<keyword evidence="4 7" id="KW-0812">Transmembrane</keyword>
<dbReference type="SUPFAM" id="SSF82866">
    <property type="entry name" value="Multidrug efflux transporter AcrB transmembrane domain"/>
    <property type="match status" value="2"/>
</dbReference>
<feature type="transmembrane region" description="Helical" evidence="7">
    <location>
        <begin position="963"/>
        <end position="982"/>
    </location>
</feature>
<dbReference type="InterPro" id="IPR004763">
    <property type="entry name" value="CusA-like"/>
</dbReference>
<feature type="transmembrane region" description="Helical" evidence="7">
    <location>
        <begin position="922"/>
        <end position="942"/>
    </location>
</feature>
<keyword evidence="3" id="KW-1003">Cell membrane</keyword>
<accession>A0A3B0W0A1</accession>
<dbReference type="InterPro" id="IPR001036">
    <property type="entry name" value="Acrflvin-R"/>
</dbReference>
<dbReference type="Gene3D" id="3.30.70.1440">
    <property type="entry name" value="Multidrug efflux transporter AcrB pore domain"/>
    <property type="match status" value="1"/>
</dbReference>
<evidence type="ECO:0000313" key="8">
    <source>
        <dbReference type="EMBL" id="VAW48701.1"/>
    </source>
</evidence>
<evidence type="ECO:0000256" key="2">
    <source>
        <dbReference type="ARBA" id="ARBA00022448"/>
    </source>
</evidence>
<feature type="transmembrane region" description="Helical" evidence="7">
    <location>
        <begin position="891"/>
        <end position="910"/>
    </location>
</feature>
<dbReference type="Gene3D" id="3.30.2090.10">
    <property type="entry name" value="Multidrug efflux transporter AcrB TolC docking domain, DN and DC subdomains"/>
    <property type="match status" value="2"/>
</dbReference>
<evidence type="ECO:0000256" key="3">
    <source>
        <dbReference type="ARBA" id="ARBA00022475"/>
    </source>
</evidence>
<feature type="transmembrane region" description="Helical" evidence="7">
    <location>
        <begin position="359"/>
        <end position="379"/>
    </location>
</feature>
<feature type="transmembrane region" description="Helical" evidence="7">
    <location>
        <begin position="994"/>
        <end position="1017"/>
    </location>
</feature>
<feature type="transmembrane region" description="Helical" evidence="7">
    <location>
        <begin position="385"/>
        <end position="410"/>
    </location>
</feature>
<evidence type="ECO:0000256" key="5">
    <source>
        <dbReference type="ARBA" id="ARBA00022989"/>
    </source>
</evidence>
<evidence type="ECO:0000256" key="4">
    <source>
        <dbReference type="ARBA" id="ARBA00022692"/>
    </source>
</evidence>
<evidence type="ECO:0000256" key="7">
    <source>
        <dbReference type="SAM" id="Phobius"/>
    </source>
</evidence>
<dbReference type="SUPFAM" id="SSF82714">
    <property type="entry name" value="Multidrug efflux transporter AcrB TolC docking domain, DN and DC subdomains"/>
    <property type="match status" value="2"/>
</dbReference>
<organism evidence="8">
    <name type="scientific">hydrothermal vent metagenome</name>
    <dbReference type="NCBI Taxonomy" id="652676"/>
    <lineage>
        <taxon>unclassified sequences</taxon>
        <taxon>metagenomes</taxon>
        <taxon>ecological metagenomes</taxon>
    </lineage>
</organism>
<dbReference type="PANTHER" id="PTHR32063:SF68">
    <property type="entry name" value="PROBALE CATION EFFLUX SYSTEM PROTEIN"/>
    <property type="match status" value="1"/>
</dbReference>
<dbReference type="Gene3D" id="3.30.70.1320">
    <property type="entry name" value="Multidrug efflux transporter AcrB pore domain like"/>
    <property type="match status" value="1"/>
</dbReference>
<dbReference type="GO" id="GO:0005886">
    <property type="term" value="C:plasma membrane"/>
    <property type="evidence" value="ECO:0007669"/>
    <property type="project" value="UniProtKB-SubCell"/>
</dbReference>
<dbReference type="AlphaFoldDB" id="A0A3B0W0A1"/>
<evidence type="ECO:0000256" key="1">
    <source>
        <dbReference type="ARBA" id="ARBA00004651"/>
    </source>
</evidence>
<feature type="transmembrane region" description="Helical" evidence="7">
    <location>
        <begin position="329"/>
        <end position="352"/>
    </location>
</feature>
<feature type="transmembrane region" description="Helical" evidence="7">
    <location>
        <begin position="469"/>
        <end position="496"/>
    </location>
</feature>
<feature type="transmembrane region" description="Helical" evidence="7">
    <location>
        <begin position="437"/>
        <end position="457"/>
    </location>
</feature>
<keyword evidence="6 7" id="KW-0472">Membrane</keyword>
<keyword evidence="2" id="KW-0813">Transport</keyword>
<dbReference type="GO" id="GO:0042910">
    <property type="term" value="F:xenobiotic transmembrane transporter activity"/>
    <property type="evidence" value="ECO:0007669"/>
    <property type="project" value="TreeGrafter"/>
</dbReference>
<keyword evidence="5 7" id="KW-1133">Transmembrane helix</keyword>
<dbReference type="InterPro" id="IPR027463">
    <property type="entry name" value="AcrB_DN_DC_subdom"/>
</dbReference>
<dbReference type="PRINTS" id="PR00702">
    <property type="entry name" value="ACRIFLAVINRP"/>
</dbReference>
<comment type="subcellular location">
    <subcellularLocation>
        <location evidence="1">Cell membrane</location>
        <topology evidence="1">Multi-pass membrane protein</topology>
    </subcellularLocation>
</comment>
<feature type="transmembrane region" description="Helical" evidence="7">
    <location>
        <begin position="865"/>
        <end position="884"/>
    </location>
</feature>
<dbReference type="NCBIfam" id="TIGR00914">
    <property type="entry name" value="2A0601"/>
    <property type="match status" value="1"/>
</dbReference>
<dbReference type="Pfam" id="PF00873">
    <property type="entry name" value="ACR_tran"/>
    <property type="match status" value="1"/>
</dbReference>
<sequence length="1034" mass="112780">MLAKFLQFFLVQRTLVVLIVFALVAGGWQAFQKMPIDAFPDVSPTQVKMIFKAQGMTPEEVEQRVIAPLEQELLGLPKQRVLRSLAKYGIADITLDFDEGTDIYWARQLVAERLGGMELPNGVTGGMAPLSTPLSDVFMFTIEGDALNNMEKRDLLDWVIRPALRSVPGVADVNMLGGLVKTFVVKPDYQKLMGAQISLAQLTSALEENNQNDGAGRLNQGEEVLLVRTQGNLSTLADIENIVVAYENGVAIQVKDLASVEVDALYRNGAVTQNGESEAVQGLVMALKGANARDVVSGIEARLQALEPAFPKGIEVSVFYNRSELVNTAIFGVSKVMLEAVVLVLIVLLVFLGNVRAAITVALILPLAALMTFILMRWFGLSANLMSLGGLTIAIGMLVDAAVVVVENIVSHQEKDAKKKQGHLPKMHIIFRALKEVSVPVISGILIIMTVFLPLLTLEGLEGKLFVPVALTIIFALGSALLLSLTVIPTLSSFILGKVSHQEPWLVRKLEALYKPILQWSLVNDRIIVGSALIALVFAGFVYTQVGKTFIPQMDEGTVILQVEKTPSISLAASNEMDLRIQKAIMEQVPEVIRIVARVGSDEIGLDPMSLNDTDTFLVFKPKEEWRMASTEELIEEIRQVLVTQFPGINYAFTQPIQMRVDEMLTGARGDVAIKIFGDNPVELNEVAKKMVSMVKTIEGAEDVFTSTNEGLRYLQLKVNQDMAGRLGLTVNEVEKILRTQINGLEVGVLYEGIRRIPLMIRAPESYKSSMVEMLQQPITVETSEGMRSVLLSQLVDAVEEDGPVSIKREQSKRFSVVVANVSGRDLVGFVDEAKQKAATMDIPAGYYFEWGGKFENQQRAAQKLAIVVPVALVLIFLILFSTFRSIPQAIMVLVNVPFALIGGIIALWITGEYLSVPASVGFIALLGIAVLNGVVMLTYFNQLMAKGMDVGQVVVEGALRRLRPVLMTASIAALGLVPLVFATGPGSEIQRPLAIVVIGGLITSTILTLLILPIIYKRFGQPKVRQAETGALS</sequence>
<name>A0A3B0W0A1_9ZZZZ</name>
<dbReference type="Gene3D" id="3.30.70.1430">
    <property type="entry name" value="Multidrug efflux transporter AcrB pore domain"/>
    <property type="match status" value="2"/>
</dbReference>
<protein>
    <submittedName>
        <fullName evidence="8">Cobalt-zinc-cadmium resistance protein CzcA Cation efflux system protein CusA</fullName>
    </submittedName>
</protein>
<dbReference type="PANTHER" id="PTHR32063">
    <property type="match status" value="1"/>
</dbReference>
<dbReference type="EMBL" id="UOFB01000283">
    <property type="protein sequence ID" value="VAW48701.1"/>
    <property type="molecule type" value="Genomic_DNA"/>
</dbReference>
<proteinExistence type="predicted"/>
<dbReference type="Gene3D" id="1.20.1640.10">
    <property type="entry name" value="Multidrug efflux transporter AcrB transmembrane domain"/>
    <property type="match status" value="2"/>
</dbReference>